<dbReference type="InterPro" id="IPR036322">
    <property type="entry name" value="WD40_repeat_dom_sf"/>
</dbReference>
<dbReference type="SUPFAM" id="SSF50978">
    <property type="entry name" value="WD40 repeat-like"/>
    <property type="match status" value="1"/>
</dbReference>
<dbReference type="PROSITE" id="PS50082">
    <property type="entry name" value="WD_REPEATS_2"/>
    <property type="match status" value="3"/>
</dbReference>
<evidence type="ECO:0000256" key="1">
    <source>
        <dbReference type="ARBA" id="ARBA00022574"/>
    </source>
</evidence>
<gene>
    <name evidence="3" type="ORF">METZ01_LOCUS153525</name>
</gene>
<dbReference type="InterPro" id="IPR015943">
    <property type="entry name" value="WD40/YVTN_repeat-like_dom_sf"/>
</dbReference>
<name>A0A382AHB3_9ZZZZ</name>
<keyword evidence="1" id="KW-0853">WD repeat</keyword>
<dbReference type="Pfam" id="PF00400">
    <property type="entry name" value="WD40"/>
    <property type="match status" value="4"/>
</dbReference>
<dbReference type="AlphaFoldDB" id="A0A382AHB3"/>
<evidence type="ECO:0000256" key="2">
    <source>
        <dbReference type="ARBA" id="ARBA00022737"/>
    </source>
</evidence>
<organism evidence="3">
    <name type="scientific">marine metagenome</name>
    <dbReference type="NCBI Taxonomy" id="408172"/>
    <lineage>
        <taxon>unclassified sequences</taxon>
        <taxon>metagenomes</taxon>
        <taxon>ecological metagenomes</taxon>
    </lineage>
</organism>
<dbReference type="InterPro" id="IPR001680">
    <property type="entry name" value="WD40_rpt"/>
</dbReference>
<proteinExistence type="predicted"/>
<dbReference type="PROSITE" id="PS50294">
    <property type="entry name" value="WD_REPEATS_REGION"/>
    <property type="match status" value="1"/>
</dbReference>
<keyword evidence="2" id="KW-0677">Repeat</keyword>
<dbReference type="PANTHER" id="PTHR19848">
    <property type="entry name" value="WD40 REPEAT PROTEIN"/>
    <property type="match status" value="1"/>
</dbReference>
<dbReference type="PANTHER" id="PTHR19848:SF8">
    <property type="entry name" value="F-BOX AND WD REPEAT DOMAIN CONTAINING 7"/>
    <property type="match status" value="1"/>
</dbReference>
<dbReference type="Gene3D" id="2.130.10.10">
    <property type="entry name" value="YVTN repeat-like/Quinoprotein amine dehydrogenase"/>
    <property type="match status" value="2"/>
</dbReference>
<feature type="non-terminal residue" evidence="3">
    <location>
        <position position="288"/>
    </location>
</feature>
<dbReference type="EMBL" id="UINC01025317">
    <property type="protein sequence ID" value="SVB00671.1"/>
    <property type="molecule type" value="Genomic_DNA"/>
</dbReference>
<protein>
    <submittedName>
        <fullName evidence="3">Uncharacterized protein</fullName>
    </submittedName>
</protein>
<evidence type="ECO:0000313" key="3">
    <source>
        <dbReference type="EMBL" id="SVB00671.1"/>
    </source>
</evidence>
<sequence length="288" mass="31344">MTGIFRWFVLASLASVVARAVEAPITSLAFAPDGQSVLASSQAGVVWYSWPELELKKRFEVEMLNVRSLSFSTDGRYLAIGGGNPAENGNVEIYEWPSMIFSKRIGVHEDSVSDVCWLGSSRILSASLDRSIKAWSLSSDSSSQEYQGHSKSVTAICLLNDGKTFVSAGVDQSLRVWNNDTGELIRSLNQHTGPINALALRPPVGGLPMVASAAGDRTIRFWQPTIGRMVRFVRLESEALSLAWLNDGEHIAAACSDGKLRIIDTVEVQVLKELGGIEGWAYSIEVNP</sequence>
<accession>A0A382AHB3</accession>
<reference evidence="3" key="1">
    <citation type="submission" date="2018-05" db="EMBL/GenBank/DDBJ databases">
        <authorList>
            <person name="Lanie J.A."/>
            <person name="Ng W.-L."/>
            <person name="Kazmierczak K.M."/>
            <person name="Andrzejewski T.M."/>
            <person name="Davidsen T.M."/>
            <person name="Wayne K.J."/>
            <person name="Tettelin H."/>
            <person name="Glass J.I."/>
            <person name="Rusch D."/>
            <person name="Podicherti R."/>
            <person name="Tsui H.-C.T."/>
            <person name="Winkler M.E."/>
        </authorList>
    </citation>
    <scope>NUCLEOTIDE SEQUENCE</scope>
</reference>
<dbReference type="CDD" id="cd00200">
    <property type="entry name" value="WD40"/>
    <property type="match status" value="1"/>
</dbReference>
<dbReference type="SMART" id="SM00320">
    <property type="entry name" value="WD40"/>
    <property type="match status" value="6"/>
</dbReference>